<dbReference type="PANTHER" id="PTHR14969:SF13">
    <property type="entry name" value="AT30094P"/>
    <property type="match status" value="1"/>
</dbReference>
<dbReference type="Proteomes" id="UP000197156">
    <property type="component" value="Chromosome"/>
</dbReference>
<dbReference type="SMART" id="SM00014">
    <property type="entry name" value="acidPPc"/>
    <property type="match status" value="1"/>
</dbReference>
<dbReference type="Gene3D" id="1.20.144.10">
    <property type="entry name" value="Phosphatidic acid phosphatase type 2/haloperoxidase"/>
    <property type="match status" value="1"/>
</dbReference>
<sequence length="216" mass="24495">MSKSAKYRAILAFTALIIFLLLAEWVRRFNGIDTWVDLVLPSGGSFVHLLTDTASFVAVALYVLAFLLWDVVKGGKLSRPTLELILSLIVAMLVVGLLKVLTGVPRPGEAGVHWGLLESLKNADYFAFPSGHTTRAAVLAYFLSRRWRRLWPLWWGWAIGIAFSRLLLHVHWFSDVLFGLLLGPWVFMLVEYTESAWLPWYRAVIKKLRLGVLDVE</sequence>
<accession>A0A218P279</accession>
<gene>
    <name evidence="3" type="ORF">A3L02_05255</name>
</gene>
<organism evidence="3 4">
    <name type="scientific">Thermococcus celer Vu 13 = JCM 8558</name>
    <dbReference type="NCBI Taxonomy" id="1293037"/>
    <lineage>
        <taxon>Archaea</taxon>
        <taxon>Methanobacteriati</taxon>
        <taxon>Methanobacteriota</taxon>
        <taxon>Thermococci</taxon>
        <taxon>Thermococcales</taxon>
        <taxon>Thermococcaceae</taxon>
        <taxon>Thermococcus</taxon>
    </lineage>
</organism>
<proteinExistence type="predicted"/>
<keyword evidence="1" id="KW-0812">Transmembrane</keyword>
<dbReference type="PANTHER" id="PTHR14969">
    <property type="entry name" value="SPHINGOSINE-1-PHOSPHATE PHOSPHOHYDROLASE"/>
    <property type="match status" value="1"/>
</dbReference>
<feature type="transmembrane region" description="Helical" evidence="1">
    <location>
        <begin position="84"/>
        <end position="105"/>
    </location>
</feature>
<dbReference type="AlphaFoldDB" id="A0A218P279"/>
<keyword evidence="1" id="KW-0472">Membrane</keyword>
<dbReference type="EMBL" id="CP014854">
    <property type="protein sequence ID" value="ASI99013.1"/>
    <property type="molecule type" value="Genomic_DNA"/>
</dbReference>
<dbReference type="OrthoDB" id="10182at2157"/>
<reference evidence="3 4" key="1">
    <citation type="submission" date="2016-03" db="EMBL/GenBank/DDBJ databases">
        <title>Complete genome sequence of Thermococcus celer.</title>
        <authorList>
            <person name="Oger P.M."/>
        </authorList>
    </citation>
    <scope>NUCLEOTIDE SEQUENCE [LARGE SCALE GENOMIC DNA]</scope>
    <source>
        <strain evidence="3 4">Vu 13</strain>
    </source>
</reference>
<dbReference type="CDD" id="cd01610">
    <property type="entry name" value="PAP2_like"/>
    <property type="match status" value="1"/>
</dbReference>
<feature type="domain" description="Phosphatidic acid phosphatase type 2/haloperoxidase" evidence="2">
    <location>
        <begin position="82"/>
        <end position="191"/>
    </location>
</feature>
<protein>
    <submittedName>
        <fullName evidence="3">Phosphatidic acid phosphatase</fullName>
    </submittedName>
</protein>
<feature type="transmembrane region" description="Helical" evidence="1">
    <location>
        <begin position="176"/>
        <end position="200"/>
    </location>
</feature>
<name>A0A218P279_THECE</name>
<evidence type="ECO:0000313" key="4">
    <source>
        <dbReference type="Proteomes" id="UP000197156"/>
    </source>
</evidence>
<feature type="transmembrane region" description="Helical" evidence="1">
    <location>
        <begin position="125"/>
        <end position="143"/>
    </location>
</feature>
<dbReference type="InterPro" id="IPR036938">
    <property type="entry name" value="PAP2/HPO_sf"/>
</dbReference>
<feature type="transmembrane region" description="Helical" evidence="1">
    <location>
        <begin position="150"/>
        <end position="170"/>
    </location>
</feature>
<keyword evidence="4" id="KW-1185">Reference proteome</keyword>
<dbReference type="SUPFAM" id="SSF48317">
    <property type="entry name" value="Acid phosphatase/Vanadium-dependent haloperoxidase"/>
    <property type="match status" value="1"/>
</dbReference>
<dbReference type="GO" id="GO:0042392">
    <property type="term" value="F:sphingosine-1-phosphate phosphatase activity"/>
    <property type="evidence" value="ECO:0007669"/>
    <property type="project" value="TreeGrafter"/>
</dbReference>
<dbReference type="KEGG" id="tce:A3L02_05255"/>
<evidence type="ECO:0000256" key="1">
    <source>
        <dbReference type="SAM" id="Phobius"/>
    </source>
</evidence>
<evidence type="ECO:0000313" key="3">
    <source>
        <dbReference type="EMBL" id="ASI99013.1"/>
    </source>
</evidence>
<feature type="transmembrane region" description="Helical" evidence="1">
    <location>
        <begin position="47"/>
        <end position="72"/>
    </location>
</feature>
<dbReference type="Pfam" id="PF01569">
    <property type="entry name" value="PAP2"/>
    <property type="match status" value="1"/>
</dbReference>
<keyword evidence="1" id="KW-1133">Transmembrane helix</keyword>
<dbReference type="InterPro" id="IPR000326">
    <property type="entry name" value="PAP2/HPO"/>
</dbReference>
<evidence type="ECO:0000259" key="2">
    <source>
        <dbReference type="SMART" id="SM00014"/>
    </source>
</evidence>